<reference evidence="1 2" key="1">
    <citation type="submission" date="2016-10" db="EMBL/GenBank/DDBJ databases">
        <authorList>
            <person name="de Groot N.N."/>
        </authorList>
    </citation>
    <scope>NUCLEOTIDE SEQUENCE [LARGE SCALE GENOMIC DNA]</scope>
    <source>
        <strain evidence="1 2">AR67</strain>
    </source>
</reference>
<dbReference type="AlphaFoldDB" id="A0A1I1FYR6"/>
<name>A0A1I1FYR6_RUMAL</name>
<proteinExistence type="predicted"/>
<organism evidence="1 2">
    <name type="scientific">Ruminococcus albus</name>
    <dbReference type="NCBI Taxonomy" id="1264"/>
    <lineage>
        <taxon>Bacteria</taxon>
        <taxon>Bacillati</taxon>
        <taxon>Bacillota</taxon>
        <taxon>Clostridia</taxon>
        <taxon>Eubacteriales</taxon>
        <taxon>Oscillospiraceae</taxon>
        <taxon>Ruminococcus</taxon>
    </lineage>
</organism>
<sequence>MNDEPEYINLNVGDGWFYHLLGQIDRNTNERIRELSLNDITNERRTNLENLVERNRFIKEWVLRNTDINGMVVLSGREYQALFWILLENTDLDSTDDDDDYDDEEEDEDE</sequence>
<evidence type="ECO:0000313" key="1">
    <source>
        <dbReference type="EMBL" id="SFC02070.1"/>
    </source>
</evidence>
<protein>
    <submittedName>
        <fullName evidence="1">Uncharacterized protein</fullName>
    </submittedName>
</protein>
<dbReference type="Proteomes" id="UP000182192">
    <property type="component" value="Unassembled WGS sequence"/>
</dbReference>
<gene>
    <name evidence="1" type="ORF">SAMN02910406_00999</name>
</gene>
<dbReference type="EMBL" id="FOKQ01000006">
    <property type="protein sequence ID" value="SFC02070.1"/>
    <property type="molecule type" value="Genomic_DNA"/>
</dbReference>
<accession>A0A1I1FYR6</accession>
<dbReference type="RefSeq" id="WP_074960466.1">
    <property type="nucleotide sequence ID" value="NZ_FOKQ01000006.1"/>
</dbReference>
<evidence type="ECO:0000313" key="2">
    <source>
        <dbReference type="Proteomes" id="UP000182192"/>
    </source>
</evidence>